<dbReference type="SUPFAM" id="SSF68906">
    <property type="entry name" value="SAP domain"/>
    <property type="match status" value="1"/>
</dbReference>
<feature type="compositionally biased region" description="Basic and acidic residues" evidence="1">
    <location>
        <begin position="98"/>
        <end position="120"/>
    </location>
</feature>
<dbReference type="Gene3D" id="1.10.720.30">
    <property type="entry name" value="SAP domain"/>
    <property type="match status" value="1"/>
</dbReference>
<dbReference type="PROSITE" id="PS50800">
    <property type="entry name" value="SAP"/>
    <property type="match status" value="1"/>
</dbReference>
<dbReference type="Pfam" id="PF02037">
    <property type="entry name" value="SAP"/>
    <property type="match status" value="1"/>
</dbReference>
<feature type="region of interest" description="Disordered" evidence="1">
    <location>
        <begin position="405"/>
        <end position="457"/>
    </location>
</feature>
<feature type="compositionally biased region" description="Polar residues" evidence="1">
    <location>
        <begin position="82"/>
        <end position="97"/>
    </location>
</feature>
<protein>
    <submittedName>
        <fullName evidence="4">SAP domain-containing protein</fullName>
    </submittedName>
</protein>
<feature type="compositionally biased region" description="Basic and acidic residues" evidence="1">
    <location>
        <begin position="599"/>
        <end position="617"/>
    </location>
</feature>
<dbReference type="STRING" id="174720.A0A0N5BFV7"/>
<dbReference type="InterPro" id="IPR003034">
    <property type="entry name" value="SAP_dom"/>
</dbReference>
<organism evidence="3 4">
    <name type="scientific">Strongyloides papillosus</name>
    <name type="common">Intestinal threadworm</name>
    <dbReference type="NCBI Taxonomy" id="174720"/>
    <lineage>
        <taxon>Eukaryota</taxon>
        <taxon>Metazoa</taxon>
        <taxon>Ecdysozoa</taxon>
        <taxon>Nematoda</taxon>
        <taxon>Chromadorea</taxon>
        <taxon>Rhabditida</taxon>
        <taxon>Tylenchina</taxon>
        <taxon>Panagrolaimomorpha</taxon>
        <taxon>Strongyloidoidea</taxon>
        <taxon>Strongyloididae</taxon>
        <taxon>Strongyloides</taxon>
    </lineage>
</organism>
<dbReference type="Proteomes" id="UP000046392">
    <property type="component" value="Unplaced"/>
</dbReference>
<feature type="domain" description="SAP" evidence="2">
    <location>
        <begin position="17"/>
        <end position="51"/>
    </location>
</feature>
<proteinExistence type="predicted"/>
<evidence type="ECO:0000313" key="4">
    <source>
        <dbReference type="WBParaSite" id="SPAL_0000486900.1"/>
    </source>
</evidence>
<feature type="region of interest" description="Disordered" evidence="1">
    <location>
        <begin position="569"/>
        <end position="627"/>
    </location>
</feature>
<evidence type="ECO:0000256" key="1">
    <source>
        <dbReference type="SAM" id="MobiDB-lite"/>
    </source>
</evidence>
<keyword evidence="3" id="KW-1185">Reference proteome</keyword>
<dbReference type="Pfam" id="PF00076">
    <property type="entry name" value="RRM_1"/>
    <property type="match status" value="1"/>
</dbReference>
<feature type="compositionally biased region" description="Basic and acidic residues" evidence="1">
    <location>
        <begin position="214"/>
        <end position="224"/>
    </location>
</feature>
<feature type="region of interest" description="Disordered" evidence="1">
    <location>
        <begin position="79"/>
        <end position="256"/>
    </location>
</feature>
<reference evidence="4" key="1">
    <citation type="submission" date="2017-02" db="UniProtKB">
        <authorList>
            <consortium name="WormBaseParasite"/>
        </authorList>
    </citation>
    <scope>IDENTIFICATION</scope>
</reference>
<evidence type="ECO:0000313" key="3">
    <source>
        <dbReference type="Proteomes" id="UP000046392"/>
    </source>
</evidence>
<dbReference type="Gene3D" id="3.30.70.330">
    <property type="match status" value="1"/>
</dbReference>
<sequence length="683" mass="77084">MTGETDSTGHYINGIAVDTMKVTELRSTLAQYGLSTKGVKKELLLRLVEYIKTTQEDKAEDQKEVESVESVNVEVSVADSFQELQSQPPANEQGSANENDKLNESFIEDSNKNDLSAKETLEEDTNGLAEPTKDISASQSVSLQEEKNDDDTTKDTSGVIVPIETNESKDDSSMETSASEATDKKVEDKTDKPAIHENGLEEKSEADNESNVNENKKPEGEEKSSGVSIESRITRINIKKDDSDSSQEKPRAKKRERIVFESDFKGLYSNSSTETLESPMPSKKRLLENDVVKQEEQTVRHGLLIENLQRPWNNGTIKRKLETFGKILSDSICSNEKKTVCLVLFENEETAVMAQKALDGTTSLPCSSQGLAVKKIDGSEYNSLKENINSENGVLSKPVVVTPPKKMTSITTTDQQIKKDYDRDGRKSLSKTENHHHQKDNSKDHQIYKSSKGPEKDKDAIMNHRFAGLFPLETKNVIYINNLTRPFCALQLKAMLQVHNTMLEDHFHLMDKKSKCVAVYKNEEAATAISAVLAENKFPQDELGKILNSRIITFEEYIRKLLNSRIEGGPHVDPSSSGDHMISESKAKRNSPSPRKRSPIPERKSHLRREDNYKREPNVAPSLPGMKVTDAKPSLAFAENSYKMPSIHDGWEIYNRNERFEDRRRRNDVGFNRRRRSISRDRR</sequence>
<feature type="compositionally biased region" description="Basic and acidic residues" evidence="1">
    <location>
        <begin position="416"/>
        <end position="457"/>
    </location>
</feature>
<dbReference type="SMART" id="SM00513">
    <property type="entry name" value="SAP"/>
    <property type="match status" value="1"/>
</dbReference>
<evidence type="ECO:0000259" key="2">
    <source>
        <dbReference type="PROSITE" id="PS50800"/>
    </source>
</evidence>
<feature type="compositionally biased region" description="Basic and acidic residues" evidence="1">
    <location>
        <begin position="658"/>
        <end position="668"/>
    </location>
</feature>
<dbReference type="WBParaSite" id="SPAL_0000486900.1">
    <property type="protein sequence ID" value="SPAL_0000486900.1"/>
    <property type="gene ID" value="SPAL_0000486900"/>
</dbReference>
<dbReference type="AlphaFoldDB" id="A0A0N5BFV7"/>
<dbReference type="InterPro" id="IPR012677">
    <property type="entry name" value="Nucleotide-bd_a/b_plait_sf"/>
</dbReference>
<accession>A0A0N5BFV7</accession>
<feature type="region of interest" description="Disordered" evidence="1">
    <location>
        <begin position="658"/>
        <end position="683"/>
    </location>
</feature>
<feature type="compositionally biased region" description="Basic and acidic residues" evidence="1">
    <location>
        <begin position="144"/>
        <end position="154"/>
    </location>
</feature>
<dbReference type="InterPro" id="IPR036361">
    <property type="entry name" value="SAP_dom_sf"/>
</dbReference>
<name>A0A0N5BFV7_STREA</name>
<dbReference type="InterPro" id="IPR000504">
    <property type="entry name" value="RRM_dom"/>
</dbReference>
<dbReference type="SUPFAM" id="SSF54928">
    <property type="entry name" value="RNA-binding domain, RBD"/>
    <property type="match status" value="1"/>
</dbReference>
<dbReference type="GO" id="GO:0003723">
    <property type="term" value="F:RNA binding"/>
    <property type="evidence" value="ECO:0007669"/>
    <property type="project" value="InterPro"/>
</dbReference>
<feature type="compositionally biased region" description="Basic and acidic residues" evidence="1">
    <location>
        <begin position="181"/>
        <end position="206"/>
    </location>
</feature>
<feature type="compositionally biased region" description="Basic and acidic residues" evidence="1">
    <location>
        <begin position="238"/>
        <end position="250"/>
    </location>
</feature>
<dbReference type="InterPro" id="IPR035979">
    <property type="entry name" value="RBD_domain_sf"/>
</dbReference>